<evidence type="ECO:0000256" key="1">
    <source>
        <dbReference type="SAM" id="MobiDB-lite"/>
    </source>
</evidence>
<organism evidence="3 4">
    <name type="scientific">Cylindrotheca closterium</name>
    <dbReference type="NCBI Taxonomy" id="2856"/>
    <lineage>
        <taxon>Eukaryota</taxon>
        <taxon>Sar</taxon>
        <taxon>Stramenopiles</taxon>
        <taxon>Ochrophyta</taxon>
        <taxon>Bacillariophyta</taxon>
        <taxon>Bacillariophyceae</taxon>
        <taxon>Bacillariophycidae</taxon>
        <taxon>Bacillariales</taxon>
        <taxon>Bacillariaceae</taxon>
        <taxon>Cylindrotheca</taxon>
    </lineage>
</organism>
<feature type="region of interest" description="Disordered" evidence="1">
    <location>
        <begin position="1"/>
        <end position="47"/>
    </location>
</feature>
<evidence type="ECO:0000313" key="4">
    <source>
        <dbReference type="Proteomes" id="UP001295423"/>
    </source>
</evidence>
<dbReference type="InterPro" id="IPR049227">
    <property type="entry name" value="DUF6824"/>
</dbReference>
<dbReference type="EMBL" id="CAKOGP040001112">
    <property type="protein sequence ID" value="CAJ1942060.1"/>
    <property type="molecule type" value="Genomic_DNA"/>
</dbReference>
<keyword evidence="4" id="KW-1185">Reference proteome</keyword>
<dbReference type="Proteomes" id="UP001295423">
    <property type="component" value="Unassembled WGS sequence"/>
</dbReference>
<name>A0AAD2CT00_9STRA</name>
<feature type="compositionally biased region" description="Polar residues" evidence="1">
    <location>
        <begin position="167"/>
        <end position="177"/>
    </location>
</feature>
<protein>
    <recommendedName>
        <fullName evidence="2">DUF6824 domain-containing protein</fullName>
    </recommendedName>
</protein>
<proteinExistence type="predicted"/>
<comment type="caution">
    <text evidence="3">The sequence shown here is derived from an EMBL/GenBank/DDBJ whole genome shotgun (WGS) entry which is preliminary data.</text>
</comment>
<feature type="domain" description="DUF6824" evidence="2">
    <location>
        <begin position="61"/>
        <end position="142"/>
    </location>
</feature>
<feature type="region of interest" description="Disordered" evidence="1">
    <location>
        <begin position="144"/>
        <end position="177"/>
    </location>
</feature>
<feature type="region of interest" description="Disordered" evidence="1">
    <location>
        <begin position="347"/>
        <end position="367"/>
    </location>
</feature>
<accession>A0AAD2CT00</accession>
<evidence type="ECO:0000313" key="3">
    <source>
        <dbReference type="EMBL" id="CAJ1942060.1"/>
    </source>
</evidence>
<dbReference type="Pfam" id="PF20710">
    <property type="entry name" value="DUF6824"/>
    <property type="match status" value="1"/>
</dbReference>
<reference evidence="3" key="1">
    <citation type="submission" date="2023-08" db="EMBL/GenBank/DDBJ databases">
        <authorList>
            <person name="Audoor S."/>
            <person name="Bilcke G."/>
        </authorList>
    </citation>
    <scope>NUCLEOTIDE SEQUENCE</scope>
</reference>
<gene>
    <name evidence="3" type="ORF">CYCCA115_LOCUS7758</name>
</gene>
<dbReference type="AlphaFoldDB" id="A0AAD2CT00"/>
<evidence type="ECO:0000259" key="2">
    <source>
        <dbReference type="Pfam" id="PF20710"/>
    </source>
</evidence>
<sequence length="367" mass="38768">MESGDASELKRKALNPSASRREQAGNAESIDASSANPSEPSGEAGSRSNAVAILLPADNYILFGRGKSCNNHPGNKEMRRNIERYRDQYQLSARGEKYKLVRKVYDELVEAGMKFLKPAEGQDGWVEVDAEAAILKVGHALRSSRGGSTSKAAKSGHVPVGDGDFPGTNTGANAGESLQNSSIAAPTGTVQQQWAGLQGLPGWSSQMSTSLPTSTGFAQEGAGEALQHYLTAAQSGNVQEQIPGLQAAIQALTGLPTPGGRGASMGDSLLPQDTAGIGGNDTLNILEHYRKEMELEGLRSWLLGPNGPTTLTNALSSLNPNELYAMAEHDEQLRQLLMLYVSRKTGAYSGQSGEGGSGPFDPRGYHQ</sequence>